<dbReference type="PROSITE" id="PS51767">
    <property type="entry name" value="PEPTIDASE_A1"/>
    <property type="match status" value="1"/>
</dbReference>
<dbReference type="PANTHER" id="PTHR47966:SF51">
    <property type="entry name" value="BETA-SITE APP-CLEAVING ENZYME, ISOFORM A-RELATED"/>
    <property type="match status" value="1"/>
</dbReference>
<evidence type="ECO:0000256" key="3">
    <source>
        <dbReference type="RuleBase" id="RU000454"/>
    </source>
</evidence>
<feature type="transmembrane region" description="Helical" evidence="4">
    <location>
        <begin position="435"/>
        <end position="453"/>
    </location>
</feature>
<dbReference type="Pfam" id="PF00026">
    <property type="entry name" value="Asp"/>
    <property type="match status" value="2"/>
</dbReference>
<keyword evidence="4" id="KW-1133">Transmembrane helix</keyword>
<dbReference type="InterPro" id="IPR021109">
    <property type="entry name" value="Peptidase_aspartic_dom_sf"/>
</dbReference>
<evidence type="ECO:0000256" key="5">
    <source>
        <dbReference type="SAM" id="SignalP"/>
    </source>
</evidence>
<evidence type="ECO:0000259" key="6">
    <source>
        <dbReference type="PROSITE" id="PS51767"/>
    </source>
</evidence>
<dbReference type="CDD" id="cd05471">
    <property type="entry name" value="pepsin_like"/>
    <property type="match status" value="1"/>
</dbReference>
<comment type="similarity">
    <text evidence="1 3">Belongs to the peptidase A1 family.</text>
</comment>
<organism evidence="7 8">
    <name type="scientific">Cylindrobasidium torrendii FP15055 ss-10</name>
    <dbReference type="NCBI Taxonomy" id="1314674"/>
    <lineage>
        <taxon>Eukaryota</taxon>
        <taxon>Fungi</taxon>
        <taxon>Dikarya</taxon>
        <taxon>Basidiomycota</taxon>
        <taxon>Agaricomycotina</taxon>
        <taxon>Agaricomycetes</taxon>
        <taxon>Agaricomycetidae</taxon>
        <taxon>Agaricales</taxon>
        <taxon>Marasmiineae</taxon>
        <taxon>Physalacriaceae</taxon>
        <taxon>Cylindrobasidium</taxon>
    </lineage>
</organism>
<reference evidence="7 8" key="1">
    <citation type="journal article" date="2015" name="Fungal Genet. Biol.">
        <title>Evolution of novel wood decay mechanisms in Agaricales revealed by the genome sequences of Fistulina hepatica and Cylindrobasidium torrendii.</title>
        <authorList>
            <person name="Floudas D."/>
            <person name="Held B.W."/>
            <person name="Riley R."/>
            <person name="Nagy L.G."/>
            <person name="Koehler G."/>
            <person name="Ransdell A.S."/>
            <person name="Younus H."/>
            <person name="Chow J."/>
            <person name="Chiniquy J."/>
            <person name="Lipzen A."/>
            <person name="Tritt A."/>
            <person name="Sun H."/>
            <person name="Haridas S."/>
            <person name="LaButti K."/>
            <person name="Ohm R.A."/>
            <person name="Kues U."/>
            <person name="Blanchette R.A."/>
            <person name="Grigoriev I.V."/>
            <person name="Minto R.E."/>
            <person name="Hibbett D.S."/>
        </authorList>
    </citation>
    <scope>NUCLEOTIDE SEQUENCE [LARGE SCALE GENOMIC DNA]</scope>
    <source>
        <strain evidence="7 8">FP15055 ss-10</strain>
    </source>
</reference>
<dbReference type="PROSITE" id="PS00141">
    <property type="entry name" value="ASP_PROTEASE"/>
    <property type="match status" value="1"/>
</dbReference>
<dbReference type="GO" id="GO:0004190">
    <property type="term" value="F:aspartic-type endopeptidase activity"/>
    <property type="evidence" value="ECO:0007669"/>
    <property type="project" value="UniProtKB-KW"/>
</dbReference>
<dbReference type="PRINTS" id="PR00792">
    <property type="entry name" value="PEPSIN"/>
</dbReference>
<feature type="domain" description="Peptidase A1" evidence="6">
    <location>
        <begin position="43"/>
        <end position="378"/>
    </location>
</feature>
<dbReference type="InterPro" id="IPR034164">
    <property type="entry name" value="Pepsin-like_dom"/>
</dbReference>
<dbReference type="Gene3D" id="2.40.70.10">
    <property type="entry name" value="Acid Proteases"/>
    <property type="match status" value="2"/>
</dbReference>
<dbReference type="GO" id="GO:0006508">
    <property type="term" value="P:proteolysis"/>
    <property type="evidence" value="ECO:0007669"/>
    <property type="project" value="UniProtKB-KW"/>
</dbReference>
<keyword evidence="4" id="KW-0812">Transmembrane</keyword>
<dbReference type="AlphaFoldDB" id="A0A0D7AVI4"/>
<gene>
    <name evidence="7" type="ORF">CYLTODRAFT_494661</name>
</gene>
<evidence type="ECO:0000313" key="7">
    <source>
        <dbReference type="EMBL" id="KIY62398.1"/>
    </source>
</evidence>
<keyword evidence="5" id="KW-0732">Signal</keyword>
<dbReference type="SUPFAM" id="SSF50630">
    <property type="entry name" value="Acid proteases"/>
    <property type="match status" value="1"/>
</dbReference>
<name>A0A0D7AVI4_9AGAR</name>
<sequence length="532" mass="57927">MFRPSHSLFLSFCFTAALVSAHHPTQDAIRGTAILQNNNDASYYVSLTLGGQQYSMLVDTGSSDIWIAGKPPLHSADLGSSCNITYVEGMVTGHIHTADTEFAGVEIPNQAFMVVEADDSHPVGEGIIGLGPRSGSAIYEALRSPLGLPILDRIFLQDTSTPNYLALLMGRRNALEETASSLAISTVPFGLESITSQPELPVTIISNGASRNQHFQVLLDEDGIRGPDGKPVRLTAKVKGDHNPRQATAFIDSGFSLSQIPRAAADAIYSRVKGAEFRELGMGIGRTWTVPCAQEVNVSFKLGGVEYPIHPLDVSMDPAAFGLAKLTNKDGDASCVGMFQPITCSAGSNPTYDIILGMSFLRNVYALFNYGNFVEGFVDNLEHPYVQLLPLTNPSAAHHEFVQVRLNGIDTTGEQMLRSTLNLSMTIIQHWRRSLGAFAVVVFITLLTLWYRLRASTGCSCRHHTPNGIHPEGATANFDLPASASRRTHCLKTHDWDTSLPAMSFPRPIVKLWYSPVKRASWDSKEPLDVDV</sequence>
<proteinExistence type="inferred from homology"/>
<evidence type="ECO:0000313" key="8">
    <source>
        <dbReference type="Proteomes" id="UP000054007"/>
    </source>
</evidence>
<feature type="chain" id="PRO_5002316699" evidence="5">
    <location>
        <begin position="22"/>
        <end position="532"/>
    </location>
</feature>
<dbReference type="EMBL" id="KN880788">
    <property type="protein sequence ID" value="KIY62398.1"/>
    <property type="molecule type" value="Genomic_DNA"/>
</dbReference>
<evidence type="ECO:0000256" key="1">
    <source>
        <dbReference type="ARBA" id="ARBA00007447"/>
    </source>
</evidence>
<keyword evidence="2 3" id="KW-0064">Aspartyl protease</keyword>
<evidence type="ECO:0000256" key="2">
    <source>
        <dbReference type="ARBA" id="ARBA00022750"/>
    </source>
</evidence>
<keyword evidence="3" id="KW-0378">Hydrolase</keyword>
<dbReference type="OrthoDB" id="15189at2759"/>
<dbReference type="PANTHER" id="PTHR47966">
    <property type="entry name" value="BETA-SITE APP-CLEAVING ENZYME, ISOFORM A-RELATED"/>
    <property type="match status" value="1"/>
</dbReference>
<dbReference type="STRING" id="1314674.A0A0D7AVI4"/>
<dbReference type="InterPro" id="IPR001969">
    <property type="entry name" value="Aspartic_peptidase_AS"/>
</dbReference>
<evidence type="ECO:0000256" key="4">
    <source>
        <dbReference type="SAM" id="Phobius"/>
    </source>
</evidence>
<keyword evidence="8" id="KW-1185">Reference proteome</keyword>
<dbReference type="Proteomes" id="UP000054007">
    <property type="component" value="Unassembled WGS sequence"/>
</dbReference>
<accession>A0A0D7AVI4</accession>
<dbReference type="InterPro" id="IPR001461">
    <property type="entry name" value="Aspartic_peptidase_A1"/>
</dbReference>
<dbReference type="InterPro" id="IPR033121">
    <property type="entry name" value="PEPTIDASE_A1"/>
</dbReference>
<keyword evidence="3 7" id="KW-0645">Protease</keyword>
<protein>
    <submittedName>
        <fullName evidence="7">Acid protease</fullName>
    </submittedName>
</protein>
<feature type="signal peptide" evidence="5">
    <location>
        <begin position="1"/>
        <end position="21"/>
    </location>
</feature>
<keyword evidence="4" id="KW-0472">Membrane</keyword>